<evidence type="ECO:0000256" key="1">
    <source>
        <dbReference type="ARBA" id="ARBA00010728"/>
    </source>
</evidence>
<dbReference type="PANTHER" id="PTHR11778">
    <property type="entry name" value="SERYL-TRNA SYNTHETASE"/>
    <property type="match status" value="1"/>
</dbReference>
<feature type="binding site" evidence="9">
    <location>
        <position position="427"/>
    </location>
    <ligand>
        <name>L-serine</name>
        <dbReference type="ChEBI" id="CHEBI:33384"/>
    </ligand>
</feature>
<evidence type="ECO:0000256" key="9">
    <source>
        <dbReference type="PIRSR" id="PIRSR001529-1"/>
    </source>
</evidence>
<feature type="binding site" evidence="10">
    <location>
        <begin position="315"/>
        <end position="318"/>
    </location>
    <ligand>
        <name>ATP</name>
        <dbReference type="ChEBI" id="CHEBI:30616"/>
    </ligand>
</feature>
<dbReference type="PROSITE" id="PS50862">
    <property type="entry name" value="AA_TRNA_LIGASE_II"/>
    <property type="match status" value="1"/>
</dbReference>
<organism evidence="12 13">
    <name type="scientific">Acrasis kona</name>
    <dbReference type="NCBI Taxonomy" id="1008807"/>
    <lineage>
        <taxon>Eukaryota</taxon>
        <taxon>Discoba</taxon>
        <taxon>Heterolobosea</taxon>
        <taxon>Tetramitia</taxon>
        <taxon>Eutetramitia</taxon>
        <taxon>Acrasidae</taxon>
        <taxon>Acrasis</taxon>
    </lineage>
</organism>
<keyword evidence="4" id="KW-0547">Nucleotide-binding</keyword>
<evidence type="ECO:0000256" key="7">
    <source>
        <dbReference type="ARBA" id="ARBA00023146"/>
    </source>
</evidence>
<dbReference type="GO" id="GO:0005524">
    <property type="term" value="F:ATP binding"/>
    <property type="evidence" value="ECO:0007669"/>
    <property type="project" value="UniProtKB-KW"/>
</dbReference>
<dbReference type="SUPFAM" id="SSF46589">
    <property type="entry name" value="tRNA-binding arm"/>
    <property type="match status" value="1"/>
</dbReference>
<evidence type="ECO:0000256" key="5">
    <source>
        <dbReference type="ARBA" id="ARBA00022840"/>
    </source>
</evidence>
<keyword evidence="13" id="KW-1185">Reference proteome</keyword>
<dbReference type="InterPro" id="IPR033729">
    <property type="entry name" value="SerRS_core"/>
</dbReference>
<reference evidence="12 13" key="1">
    <citation type="submission" date="2024-03" db="EMBL/GenBank/DDBJ databases">
        <title>The Acrasis kona genome and developmental transcriptomes reveal deep origins of eukaryotic multicellular pathways.</title>
        <authorList>
            <person name="Sheikh S."/>
            <person name="Fu C.-J."/>
            <person name="Brown M.W."/>
            <person name="Baldauf S.L."/>
        </authorList>
    </citation>
    <scope>NUCLEOTIDE SEQUENCE [LARGE SCALE GENOMIC DNA]</scope>
    <source>
        <strain evidence="12 13">ATCC MYA-3509</strain>
    </source>
</reference>
<dbReference type="CDD" id="cd00770">
    <property type="entry name" value="SerRS_core"/>
    <property type="match status" value="1"/>
</dbReference>
<feature type="domain" description="Aminoacyl-transfer RNA synthetases class-II family profile" evidence="11">
    <location>
        <begin position="213"/>
        <end position="458"/>
    </location>
</feature>
<evidence type="ECO:0000256" key="3">
    <source>
        <dbReference type="ARBA" id="ARBA00022598"/>
    </source>
</evidence>
<dbReference type="EC" id="6.1.1.11" evidence="2"/>
<dbReference type="PIRSF" id="PIRSF001529">
    <property type="entry name" value="Ser-tRNA-synth_IIa"/>
    <property type="match status" value="1"/>
</dbReference>
<feature type="binding site" evidence="9">
    <location>
        <position position="268"/>
    </location>
    <ligand>
        <name>L-serine</name>
        <dbReference type="ChEBI" id="CHEBI:33384"/>
    </ligand>
</feature>
<evidence type="ECO:0000256" key="2">
    <source>
        <dbReference type="ARBA" id="ARBA00012840"/>
    </source>
</evidence>
<dbReference type="InterPro" id="IPR006195">
    <property type="entry name" value="aa-tRNA-synth_II"/>
</dbReference>
<proteinExistence type="inferred from homology"/>
<dbReference type="Pfam" id="PF02403">
    <property type="entry name" value="Seryl_tRNA_N"/>
    <property type="match status" value="1"/>
</dbReference>
<comment type="caution">
    <text evidence="12">The sequence shown here is derived from an EMBL/GenBank/DDBJ whole genome shotgun (WGS) entry which is preliminary data.</text>
</comment>
<feature type="binding site" evidence="9">
    <location>
        <position position="322"/>
    </location>
    <ligand>
        <name>L-serine</name>
        <dbReference type="ChEBI" id="CHEBI:33384"/>
    </ligand>
</feature>
<comment type="similarity">
    <text evidence="1">Belongs to the class-II aminoacyl-tRNA synthetase family. Type-1 seryl-tRNA synthetase subfamily.</text>
</comment>
<dbReference type="AlphaFoldDB" id="A0AAW2YXW0"/>
<dbReference type="Pfam" id="PF00587">
    <property type="entry name" value="tRNA-synt_2b"/>
    <property type="match status" value="1"/>
</dbReference>
<feature type="site" description="Important for serine binding" evidence="9">
    <location>
        <position position="429"/>
    </location>
</feature>
<dbReference type="InterPro" id="IPR010978">
    <property type="entry name" value="tRNA-bd_arm"/>
</dbReference>
<keyword evidence="7" id="KW-0030">Aminoacyl-tRNA synthetase</keyword>
<evidence type="ECO:0000256" key="10">
    <source>
        <dbReference type="PIRSR" id="PIRSR001529-2"/>
    </source>
</evidence>
<dbReference type="GO" id="GO:0006434">
    <property type="term" value="P:seryl-tRNA aminoacylation"/>
    <property type="evidence" value="ECO:0007669"/>
    <property type="project" value="InterPro"/>
</dbReference>
<dbReference type="FunFam" id="1.10.287.40:FF:000002">
    <property type="entry name" value="Serine--tRNA ligase, cytoplasmic"/>
    <property type="match status" value="1"/>
</dbReference>
<gene>
    <name evidence="12" type="ORF">AKO1_010032</name>
</gene>
<dbReference type="InterPro" id="IPR045864">
    <property type="entry name" value="aa-tRNA-synth_II/BPL/LPL"/>
</dbReference>
<keyword evidence="5 10" id="KW-0067">ATP-binding</keyword>
<evidence type="ECO:0000256" key="4">
    <source>
        <dbReference type="ARBA" id="ARBA00022741"/>
    </source>
</evidence>
<keyword evidence="3" id="KW-0436">Ligase</keyword>
<dbReference type="InterPro" id="IPR042103">
    <property type="entry name" value="SerRS_1_N_sf"/>
</dbReference>
<evidence type="ECO:0000256" key="8">
    <source>
        <dbReference type="ARBA" id="ARBA00031113"/>
    </source>
</evidence>
<sequence>MLDINLFREYKGGNPDLIRESQRRRHKDVGLVDAVISLDEEWRKLRGRLDTLNKYLKDTSSNVGKKMKAKEAHGDADQAIPAAFYDNLDEQFTKENINTTLPALTINQLKSLSGVINERIVEQTKLCADKETERDKALIEIGNIVHESVPISDNEDNNAVIVTIGEKKPSTGLLNHVDIMSALGCLQTIPGTKVAGGRAYFVTGDLVRMNLALQQYGLDFLCKRGYSPIYPPYFMNTDAMAKVAQLSQFDDELYKVTGEGDDKYLIATSEQPIAAYHAGEWIEEKNLPIKLAGVSTCFRKEVGTHGKDTLGIFRVHQFEKIEQFVVTSPKDNKSWDAMDDMIQYSREFYDGLGLPYQVVCIVSGALNNAAAKKLDLEAWFPASQKYRELVSCSNCTDYQSRRMETRYVGTGTGATSNSNKEYVHMLNSTLTATTRTMCCIVENYQTPEGINVPQVLQPYMGGVSFIPFKPKEVTAKKESSKKK</sequence>
<feature type="binding site" evidence="10">
    <location>
        <begin position="299"/>
        <end position="301"/>
    </location>
    <ligand>
        <name>ATP</name>
        <dbReference type="ChEBI" id="CHEBI:30616"/>
    </ligand>
</feature>
<name>A0AAW2YXW0_9EUKA</name>
<dbReference type="InterPro" id="IPR002314">
    <property type="entry name" value="aa-tRNA-synt_IIb"/>
</dbReference>
<dbReference type="InterPro" id="IPR015866">
    <property type="entry name" value="Ser-tRNA-synth_1_N"/>
</dbReference>
<dbReference type="NCBIfam" id="TIGR00414">
    <property type="entry name" value="serS"/>
    <property type="match status" value="1"/>
</dbReference>
<keyword evidence="6" id="KW-0648">Protein biosynthesis</keyword>
<dbReference type="EMBL" id="JAOPGA020000779">
    <property type="protein sequence ID" value="KAL0481605.1"/>
    <property type="molecule type" value="Genomic_DNA"/>
</dbReference>
<dbReference type="Gene3D" id="3.30.930.10">
    <property type="entry name" value="Bira Bifunctional Protein, Domain 2"/>
    <property type="match status" value="1"/>
</dbReference>
<feature type="binding site" evidence="9">
    <location>
        <position position="299"/>
    </location>
    <ligand>
        <name>L-serine</name>
        <dbReference type="ChEBI" id="CHEBI:33384"/>
    </ligand>
</feature>
<evidence type="ECO:0000313" key="13">
    <source>
        <dbReference type="Proteomes" id="UP001431209"/>
    </source>
</evidence>
<feature type="binding site" evidence="10">
    <location>
        <begin position="388"/>
        <end position="391"/>
    </location>
    <ligand>
        <name>ATP</name>
        <dbReference type="ChEBI" id="CHEBI:30616"/>
    </ligand>
</feature>
<dbReference type="FunFam" id="3.30.930.10:FF:000026">
    <property type="entry name" value="Seryl-tRNA synthetase, cytoplasmic"/>
    <property type="match status" value="1"/>
</dbReference>
<evidence type="ECO:0000259" key="11">
    <source>
        <dbReference type="PROSITE" id="PS50862"/>
    </source>
</evidence>
<dbReference type="Gene3D" id="1.10.287.40">
    <property type="entry name" value="Serine-tRNA synthetase, tRNA binding domain"/>
    <property type="match status" value="1"/>
</dbReference>
<protein>
    <recommendedName>
        <fullName evidence="2">serine--tRNA ligase</fullName>
        <ecNumber evidence="2">6.1.1.11</ecNumber>
    </recommendedName>
    <alternativeName>
        <fullName evidence="8">Seryl-tRNA synthetase</fullName>
    </alternativeName>
</protein>
<accession>A0AAW2YXW0</accession>
<dbReference type="Proteomes" id="UP001431209">
    <property type="component" value="Unassembled WGS sequence"/>
</dbReference>
<evidence type="ECO:0000313" key="12">
    <source>
        <dbReference type="EMBL" id="KAL0481605.1"/>
    </source>
</evidence>
<evidence type="ECO:0000256" key="6">
    <source>
        <dbReference type="ARBA" id="ARBA00022917"/>
    </source>
</evidence>
<dbReference type="GO" id="GO:0004828">
    <property type="term" value="F:serine-tRNA ligase activity"/>
    <property type="evidence" value="ECO:0007669"/>
    <property type="project" value="UniProtKB-EC"/>
</dbReference>
<dbReference type="SUPFAM" id="SSF55681">
    <property type="entry name" value="Class II aaRS and biotin synthetases"/>
    <property type="match status" value="1"/>
</dbReference>
<dbReference type="PRINTS" id="PR00981">
    <property type="entry name" value="TRNASYNTHSER"/>
</dbReference>
<dbReference type="InterPro" id="IPR002317">
    <property type="entry name" value="Ser-tRNA-ligase_type_1"/>
</dbReference>